<dbReference type="AlphaFoldDB" id="A0A1V4D570"/>
<comment type="caution">
    <text evidence="1">The sequence shown here is derived from an EMBL/GenBank/DDBJ whole genome shotgun (WGS) entry which is preliminary data.</text>
</comment>
<keyword evidence="2" id="KW-1185">Reference proteome</keyword>
<name>A0A1V4D570_9ACTN</name>
<evidence type="ECO:0008006" key="3">
    <source>
        <dbReference type="Google" id="ProtNLM"/>
    </source>
</evidence>
<proteinExistence type="predicted"/>
<evidence type="ECO:0000313" key="1">
    <source>
        <dbReference type="EMBL" id="OPF79341.1"/>
    </source>
</evidence>
<dbReference type="InterPro" id="IPR011989">
    <property type="entry name" value="ARM-like"/>
</dbReference>
<dbReference type="Proteomes" id="UP000033615">
    <property type="component" value="Unassembled WGS sequence"/>
</dbReference>
<dbReference type="EMBL" id="LAKD02000040">
    <property type="protein sequence ID" value="OPF79341.1"/>
    <property type="molecule type" value="Genomic_DNA"/>
</dbReference>
<organism evidence="1 2">
    <name type="scientific">Streptomyces antioxidans</name>
    <dbReference type="NCBI Taxonomy" id="1507734"/>
    <lineage>
        <taxon>Bacteria</taxon>
        <taxon>Bacillati</taxon>
        <taxon>Actinomycetota</taxon>
        <taxon>Actinomycetes</taxon>
        <taxon>Kitasatosporales</taxon>
        <taxon>Streptomycetaceae</taxon>
        <taxon>Streptomyces</taxon>
    </lineage>
</organism>
<dbReference type="InterPro" id="IPR016024">
    <property type="entry name" value="ARM-type_fold"/>
</dbReference>
<reference evidence="1" key="1">
    <citation type="submission" date="2016-12" db="EMBL/GenBank/DDBJ databases">
        <title>Genome sequence of Streptomyces antioxidans MUSC 164.</title>
        <authorList>
            <person name="Lee L.-H."/>
            <person name="Ser H.-L."/>
        </authorList>
    </citation>
    <scope>NUCLEOTIDE SEQUENCE [LARGE SCALE GENOMIC DNA]</scope>
    <source>
        <strain evidence="1">MUSC 164</strain>
    </source>
</reference>
<dbReference type="SUPFAM" id="SSF48371">
    <property type="entry name" value="ARM repeat"/>
    <property type="match status" value="1"/>
</dbReference>
<gene>
    <name evidence="1" type="ORF">VT50_0216820</name>
</gene>
<protein>
    <recommendedName>
        <fullName evidence="3">HEAT repeat domain-containing protein</fullName>
    </recommendedName>
</protein>
<evidence type="ECO:0000313" key="2">
    <source>
        <dbReference type="Proteomes" id="UP000033615"/>
    </source>
</evidence>
<accession>A0A1V4D570</accession>
<sequence length="147" mass="16280">MVWQVKEGLELHYLEDAASKASCIVAAGDDGDEVAQWANMAATYIGAWTEKELTASLKESSDPVTRTQLLLLVGLGSPDTFDDEYFSLILRDFDHEDPMVRTGAVWATSYSSWREFVPDLRKLAASDPQDDVRATAHAVADIIERKS</sequence>
<dbReference type="Gene3D" id="1.25.10.10">
    <property type="entry name" value="Leucine-rich Repeat Variant"/>
    <property type="match status" value="1"/>
</dbReference>